<comment type="function">
    <text evidence="7 10">Involved in transport of proteins from the cis/medial-Golgi to the trans-Golgi network.</text>
</comment>
<evidence type="ECO:0000256" key="5">
    <source>
        <dbReference type="ARBA" id="ARBA00023034"/>
    </source>
</evidence>
<evidence type="ECO:0000256" key="7">
    <source>
        <dbReference type="ARBA" id="ARBA00037078"/>
    </source>
</evidence>
<accession>A0A553P1E7</accession>
<feature type="transmembrane region" description="Helical" evidence="11">
    <location>
        <begin position="199"/>
        <end position="219"/>
    </location>
</feature>
<evidence type="ECO:0000256" key="10">
    <source>
        <dbReference type="PIRNR" id="PIRNR028865"/>
    </source>
</evidence>
<dbReference type="GO" id="GO:0015031">
    <property type="term" value="P:protein transport"/>
    <property type="evidence" value="ECO:0007669"/>
    <property type="project" value="UniProtKB-KW"/>
</dbReference>
<dbReference type="Pfam" id="PF12352">
    <property type="entry name" value="V-SNARE_C"/>
    <property type="match status" value="1"/>
</dbReference>
<evidence type="ECO:0000256" key="1">
    <source>
        <dbReference type="ARBA" id="ARBA00022448"/>
    </source>
</evidence>
<evidence type="ECO:0000313" key="12">
    <source>
        <dbReference type="EMBL" id="TRY71505.1"/>
    </source>
</evidence>
<sequence length="220" mass="24956">MDSLYHSTNRSLQEAHTQLSLASHAQIQEFPSLFRELQVRLEQISSNCERLDILVNKEPITRRQNAKIRVDQLKYDVRNLQGALRTVAAKQAAKEEDLKRRDDLMRTQFTTNSAAASNGTASETSILIDRALEHNTALNRSHRGIDDMLSQGAQMLENLRDQRGTMKGIHKKMMDIASTLGMSNTVMGLVERRQQGDKYILIGGALFTCLVMYLVLKYFT</sequence>
<dbReference type="GO" id="GO:0012507">
    <property type="term" value="C:ER to Golgi transport vesicle membrane"/>
    <property type="evidence" value="ECO:0007669"/>
    <property type="project" value="TreeGrafter"/>
</dbReference>
<dbReference type="Gene3D" id="1.20.5.110">
    <property type="match status" value="1"/>
</dbReference>
<keyword evidence="2 11" id="KW-0812">Transmembrane</keyword>
<evidence type="ECO:0000256" key="8">
    <source>
        <dbReference type="ARBA" id="ARBA00037862"/>
    </source>
</evidence>
<comment type="subcellular location">
    <subcellularLocation>
        <location evidence="8">Golgi apparatus</location>
        <location evidence="8">cis-Golgi network membrane</location>
        <topology evidence="8">Single-pass type IV membrane protein</topology>
    </subcellularLocation>
</comment>
<dbReference type="GO" id="GO:0031201">
    <property type="term" value="C:SNARE complex"/>
    <property type="evidence" value="ECO:0007669"/>
    <property type="project" value="TreeGrafter"/>
</dbReference>
<evidence type="ECO:0000256" key="2">
    <source>
        <dbReference type="ARBA" id="ARBA00022692"/>
    </source>
</evidence>
<keyword evidence="13" id="KW-1185">Reference proteome</keyword>
<dbReference type="PIRSF" id="PIRSF028865">
    <property type="entry name" value="Membrin-2"/>
    <property type="match status" value="1"/>
</dbReference>
<evidence type="ECO:0000256" key="4">
    <source>
        <dbReference type="ARBA" id="ARBA00022989"/>
    </source>
</evidence>
<keyword evidence="1 10" id="KW-0813">Transport</keyword>
<dbReference type="STRING" id="6832.A0A553P1E7"/>
<evidence type="ECO:0000256" key="6">
    <source>
        <dbReference type="ARBA" id="ARBA00023136"/>
    </source>
</evidence>
<dbReference type="EMBL" id="VCGU01000008">
    <property type="protein sequence ID" value="TRY71505.1"/>
    <property type="molecule type" value="Genomic_DNA"/>
</dbReference>
<dbReference type="PANTHER" id="PTHR21230:SF1">
    <property type="entry name" value="GOLGI SNAP RECEPTOR COMPLEX MEMBER 2"/>
    <property type="match status" value="1"/>
</dbReference>
<dbReference type="GO" id="GO:0006906">
    <property type="term" value="P:vesicle fusion"/>
    <property type="evidence" value="ECO:0007669"/>
    <property type="project" value="TreeGrafter"/>
</dbReference>
<dbReference type="AlphaFoldDB" id="A0A553P1E7"/>
<dbReference type="GO" id="GO:0005484">
    <property type="term" value="F:SNAP receptor activity"/>
    <property type="evidence" value="ECO:0007669"/>
    <property type="project" value="InterPro"/>
</dbReference>
<dbReference type="GO" id="GO:0031902">
    <property type="term" value="C:late endosome membrane"/>
    <property type="evidence" value="ECO:0007669"/>
    <property type="project" value="TreeGrafter"/>
</dbReference>
<comment type="similarity">
    <text evidence="9 10">Belongs to the GOSR2 family.</text>
</comment>
<keyword evidence="4 11" id="KW-1133">Transmembrane helix</keyword>
<dbReference type="Proteomes" id="UP000318571">
    <property type="component" value="Chromosome 7"/>
</dbReference>
<evidence type="ECO:0008006" key="14">
    <source>
        <dbReference type="Google" id="ProtNLM"/>
    </source>
</evidence>
<evidence type="ECO:0000256" key="9">
    <source>
        <dbReference type="ARBA" id="ARBA00038172"/>
    </source>
</evidence>
<keyword evidence="3 10" id="KW-0653">Protein transport</keyword>
<reference evidence="12 13" key="1">
    <citation type="journal article" date="2018" name="Nat. Ecol. Evol.">
        <title>Genomic signatures of mitonuclear coevolution across populations of Tigriopus californicus.</title>
        <authorList>
            <person name="Barreto F.S."/>
            <person name="Watson E.T."/>
            <person name="Lima T.G."/>
            <person name="Willett C.S."/>
            <person name="Edmands S."/>
            <person name="Li W."/>
            <person name="Burton R.S."/>
        </authorList>
    </citation>
    <scope>NUCLEOTIDE SEQUENCE [LARGE SCALE GENOMIC DNA]</scope>
    <source>
        <strain evidence="12 13">San Diego</strain>
    </source>
</reference>
<evidence type="ECO:0000256" key="11">
    <source>
        <dbReference type="SAM" id="Phobius"/>
    </source>
</evidence>
<dbReference type="PANTHER" id="PTHR21230">
    <property type="entry name" value="VESICLE TRANSPORT V-SNARE PROTEIN VTI1-RELATED"/>
    <property type="match status" value="1"/>
</dbReference>
<dbReference type="InterPro" id="IPR027027">
    <property type="entry name" value="GOSR2/Membrin/Bos1"/>
</dbReference>
<keyword evidence="6 10" id="KW-0472">Membrane</keyword>
<dbReference type="SUPFAM" id="SSF58038">
    <property type="entry name" value="SNARE fusion complex"/>
    <property type="match status" value="1"/>
</dbReference>
<proteinExistence type="inferred from homology"/>
<dbReference type="OMA" id="LKYDSRH"/>
<evidence type="ECO:0000313" key="13">
    <source>
        <dbReference type="Proteomes" id="UP000318571"/>
    </source>
</evidence>
<dbReference type="GO" id="GO:0005794">
    <property type="term" value="C:Golgi apparatus"/>
    <property type="evidence" value="ECO:0007669"/>
    <property type="project" value="UniProtKB-SubCell"/>
</dbReference>
<name>A0A553P1E7_TIGCA</name>
<dbReference type="GO" id="GO:0005789">
    <property type="term" value="C:endoplasmic reticulum membrane"/>
    <property type="evidence" value="ECO:0007669"/>
    <property type="project" value="TreeGrafter"/>
</dbReference>
<comment type="caution">
    <text evidence="12">The sequence shown here is derived from an EMBL/GenBank/DDBJ whole genome shotgun (WGS) entry which is preliminary data.</text>
</comment>
<evidence type="ECO:0000256" key="3">
    <source>
        <dbReference type="ARBA" id="ARBA00022927"/>
    </source>
</evidence>
<protein>
    <recommendedName>
        <fullName evidence="14">Golgi SNAP receptor complex member 2</fullName>
    </recommendedName>
</protein>
<gene>
    <name evidence="12" type="ORF">TCAL_10134</name>
</gene>
<keyword evidence="5" id="KW-0333">Golgi apparatus</keyword>
<organism evidence="12 13">
    <name type="scientific">Tigriopus californicus</name>
    <name type="common">Marine copepod</name>
    <dbReference type="NCBI Taxonomy" id="6832"/>
    <lineage>
        <taxon>Eukaryota</taxon>
        <taxon>Metazoa</taxon>
        <taxon>Ecdysozoa</taxon>
        <taxon>Arthropoda</taxon>
        <taxon>Crustacea</taxon>
        <taxon>Multicrustacea</taxon>
        <taxon>Hexanauplia</taxon>
        <taxon>Copepoda</taxon>
        <taxon>Harpacticoida</taxon>
        <taxon>Harpacticidae</taxon>
        <taxon>Tigriopus</taxon>
    </lineage>
</organism>
<dbReference type="OrthoDB" id="158360at2759"/>
<dbReference type="CDD" id="cd15863">
    <property type="entry name" value="SNARE_GS27"/>
    <property type="match status" value="1"/>
</dbReference>
<dbReference type="GO" id="GO:0000149">
    <property type="term" value="F:SNARE binding"/>
    <property type="evidence" value="ECO:0007669"/>
    <property type="project" value="TreeGrafter"/>
</dbReference>